<keyword evidence="3" id="KW-1003">Cell membrane</keyword>
<dbReference type="InterPro" id="IPR050171">
    <property type="entry name" value="MFS_Transporters"/>
</dbReference>
<dbReference type="PROSITE" id="PS00216">
    <property type="entry name" value="SUGAR_TRANSPORT_1"/>
    <property type="match status" value="1"/>
</dbReference>
<dbReference type="SUPFAM" id="SSF103473">
    <property type="entry name" value="MFS general substrate transporter"/>
    <property type="match status" value="1"/>
</dbReference>
<feature type="transmembrane region" description="Helical" evidence="7">
    <location>
        <begin position="83"/>
        <end position="103"/>
    </location>
</feature>
<evidence type="ECO:0000256" key="5">
    <source>
        <dbReference type="ARBA" id="ARBA00022989"/>
    </source>
</evidence>
<evidence type="ECO:0000313" key="10">
    <source>
        <dbReference type="Proteomes" id="UP000509448"/>
    </source>
</evidence>
<evidence type="ECO:0000256" key="1">
    <source>
        <dbReference type="ARBA" id="ARBA00004651"/>
    </source>
</evidence>
<evidence type="ECO:0000256" key="3">
    <source>
        <dbReference type="ARBA" id="ARBA00022475"/>
    </source>
</evidence>
<feature type="transmembrane region" description="Helical" evidence="7">
    <location>
        <begin position="189"/>
        <end position="209"/>
    </location>
</feature>
<dbReference type="Pfam" id="PF07690">
    <property type="entry name" value="MFS_1"/>
    <property type="match status" value="1"/>
</dbReference>
<organism evidence="9 10">
    <name type="scientific">Conexivisphaera calida</name>
    <dbReference type="NCBI Taxonomy" id="1874277"/>
    <lineage>
        <taxon>Archaea</taxon>
        <taxon>Nitrososphaerota</taxon>
        <taxon>Conexivisphaeria</taxon>
        <taxon>Conexivisphaerales</taxon>
        <taxon>Conexivisphaeraceae</taxon>
        <taxon>Conexivisphaera</taxon>
    </lineage>
</organism>
<keyword evidence="4 7" id="KW-0812">Transmembrane</keyword>
<feature type="transmembrane region" description="Helical" evidence="7">
    <location>
        <begin position="28"/>
        <end position="46"/>
    </location>
</feature>
<dbReference type="KEGG" id="ccai:NAS2_1124"/>
<evidence type="ECO:0000259" key="8">
    <source>
        <dbReference type="PROSITE" id="PS50850"/>
    </source>
</evidence>
<evidence type="ECO:0000256" key="4">
    <source>
        <dbReference type="ARBA" id="ARBA00022692"/>
    </source>
</evidence>
<proteinExistence type="predicted"/>
<reference evidence="9 10" key="1">
    <citation type="journal article" date="2019" name="ISME J.">
        <title>Isolation and characterization of a thermophilic sulfur- and iron-reducing thaumarchaeote from a terrestrial acidic hot spring.</title>
        <authorList>
            <person name="Kato S."/>
            <person name="Itoh T."/>
            <person name="Yuki M."/>
            <person name="Nagamori M."/>
            <person name="Ohnishi M."/>
            <person name="Uematsu K."/>
            <person name="Suzuki K."/>
            <person name="Takashina T."/>
            <person name="Ohkuma M."/>
        </authorList>
    </citation>
    <scope>NUCLEOTIDE SEQUENCE [LARGE SCALE GENOMIC DNA]</scope>
    <source>
        <strain evidence="9 10">NAS-02</strain>
    </source>
</reference>
<feature type="transmembrane region" description="Helical" evidence="7">
    <location>
        <begin position="247"/>
        <end position="266"/>
    </location>
</feature>
<dbReference type="AlphaFoldDB" id="A0A4P2VGC6"/>
<dbReference type="InterPro" id="IPR020846">
    <property type="entry name" value="MFS_dom"/>
</dbReference>
<feature type="transmembrane region" description="Helical" evidence="7">
    <location>
        <begin position="124"/>
        <end position="142"/>
    </location>
</feature>
<name>A0A4P2VGC6_9ARCH</name>
<dbReference type="InterPro" id="IPR036259">
    <property type="entry name" value="MFS_trans_sf"/>
</dbReference>
<dbReference type="EMBL" id="AP018732">
    <property type="protein sequence ID" value="BBE42513.1"/>
    <property type="molecule type" value="Genomic_DNA"/>
</dbReference>
<dbReference type="PANTHER" id="PTHR23517">
    <property type="entry name" value="RESISTANCE PROTEIN MDTM, PUTATIVE-RELATED-RELATED"/>
    <property type="match status" value="1"/>
</dbReference>
<evidence type="ECO:0000313" key="9">
    <source>
        <dbReference type="EMBL" id="BBE42513.1"/>
    </source>
</evidence>
<comment type="subcellular location">
    <subcellularLocation>
        <location evidence="1">Cell membrane</location>
        <topology evidence="1">Multi-pass membrane protein</topology>
    </subcellularLocation>
</comment>
<sequence>MLRTFAISLVTPYVGLVMYSRGMPIGEVGAYYLALGAASALGQLLGGAASDRIGRRRVMVLGLLLSGAALAAMGLSLRLPGYWPFASTTAVENLLGGISFSALNTMVGDRGNGIRDMVRNYGTVRIGINLGWALGPLVGGALADLLGYGAAFLISGAAVAASSLFALTVEPSGIQGGSGIPDRSYFARISPFVLLYAFIAQFGLTLTVFESAVRGLSLAGIGSLYTINGLMVVALQYPITSRESRGGVLRWLYIGVLFYAVGFYMLSLGSSLWWSMLSVAVLTVGEDFTSPIVSAVANALADPAKRGSYLGAFGMITGLSRSIGAFYGGIAMSEFLRDPLALWGSIDALGAASAISAAFVLAPALRRLRT</sequence>
<dbReference type="PROSITE" id="PS50850">
    <property type="entry name" value="MFS"/>
    <property type="match status" value="1"/>
</dbReference>
<dbReference type="InterPro" id="IPR011701">
    <property type="entry name" value="MFS"/>
</dbReference>
<gene>
    <name evidence="9" type="ORF">NAS2_1124</name>
</gene>
<evidence type="ECO:0000256" key="2">
    <source>
        <dbReference type="ARBA" id="ARBA00022448"/>
    </source>
</evidence>
<feature type="transmembrane region" description="Helical" evidence="7">
    <location>
        <begin position="215"/>
        <end position="235"/>
    </location>
</feature>
<feature type="transmembrane region" description="Helical" evidence="7">
    <location>
        <begin position="342"/>
        <end position="365"/>
    </location>
</feature>
<feature type="domain" description="Major facilitator superfamily (MFS) profile" evidence="8">
    <location>
        <begin position="1"/>
        <end position="174"/>
    </location>
</feature>
<feature type="transmembrane region" description="Helical" evidence="7">
    <location>
        <begin position="309"/>
        <end position="330"/>
    </location>
</feature>
<accession>A0A4P2VGC6</accession>
<evidence type="ECO:0000256" key="7">
    <source>
        <dbReference type="SAM" id="Phobius"/>
    </source>
</evidence>
<dbReference type="InterPro" id="IPR005829">
    <property type="entry name" value="Sugar_transporter_CS"/>
</dbReference>
<protein>
    <submittedName>
        <fullName evidence="9">Multidrug efflux permease</fullName>
    </submittedName>
</protein>
<feature type="transmembrane region" description="Helical" evidence="7">
    <location>
        <begin position="58"/>
        <end position="77"/>
    </location>
</feature>
<keyword evidence="6 7" id="KW-0472">Membrane</keyword>
<evidence type="ECO:0000256" key="6">
    <source>
        <dbReference type="ARBA" id="ARBA00023136"/>
    </source>
</evidence>
<feature type="transmembrane region" description="Helical" evidence="7">
    <location>
        <begin position="148"/>
        <end position="169"/>
    </location>
</feature>
<keyword evidence="2" id="KW-0813">Transport</keyword>
<dbReference type="Proteomes" id="UP000509448">
    <property type="component" value="Chromosome"/>
</dbReference>
<dbReference type="GO" id="GO:0022857">
    <property type="term" value="F:transmembrane transporter activity"/>
    <property type="evidence" value="ECO:0007669"/>
    <property type="project" value="InterPro"/>
</dbReference>
<dbReference type="GO" id="GO:0005886">
    <property type="term" value="C:plasma membrane"/>
    <property type="evidence" value="ECO:0007669"/>
    <property type="project" value="UniProtKB-SubCell"/>
</dbReference>
<feature type="transmembrane region" description="Helical" evidence="7">
    <location>
        <begin position="272"/>
        <end position="297"/>
    </location>
</feature>
<keyword evidence="10" id="KW-1185">Reference proteome</keyword>
<keyword evidence="5 7" id="KW-1133">Transmembrane helix</keyword>
<dbReference type="Gene3D" id="1.20.1250.20">
    <property type="entry name" value="MFS general substrate transporter like domains"/>
    <property type="match status" value="2"/>
</dbReference>